<gene>
    <name evidence="1" type="ORF">MGAL_10B080057</name>
</gene>
<reference evidence="1" key="1">
    <citation type="submission" date="2018-11" db="EMBL/GenBank/DDBJ databases">
        <authorList>
            <person name="Alioto T."/>
            <person name="Alioto T."/>
        </authorList>
    </citation>
    <scope>NUCLEOTIDE SEQUENCE</scope>
</reference>
<dbReference type="PANTHER" id="PTHR46513:SF13">
    <property type="entry name" value="EGF-LIKE DOMAIN-CONTAINING PROTEIN"/>
    <property type="match status" value="1"/>
</dbReference>
<protein>
    <submittedName>
        <fullName evidence="1">Uncharacterized protein</fullName>
    </submittedName>
</protein>
<organism evidence="1 2">
    <name type="scientific">Mytilus galloprovincialis</name>
    <name type="common">Mediterranean mussel</name>
    <dbReference type="NCBI Taxonomy" id="29158"/>
    <lineage>
        <taxon>Eukaryota</taxon>
        <taxon>Metazoa</taxon>
        <taxon>Spiralia</taxon>
        <taxon>Lophotrochozoa</taxon>
        <taxon>Mollusca</taxon>
        <taxon>Bivalvia</taxon>
        <taxon>Autobranchia</taxon>
        <taxon>Pteriomorphia</taxon>
        <taxon>Mytilida</taxon>
        <taxon>Mytiloidea</taxon>
        <taxon>Mytilidae</taxon>
        <taxon>Mytilinae</taxon>
        <taxon>Mytilus</taxon>
    </lineage>
</organism>
<dbReference type="GO" id="GO:0005886">
    <property type="term" value="C:plasma membrane"/>
    <property type="evidence" value="ECO:0007669"/>
    <property type="project" value="TreeGrafter"/>
</dbReference>
<name>A0A8B6FC84_MYTGA</name>
<sequence length="135" mass="15471">MISAVREKFLFASTHSIMEVDVYTYNMTVLFGHKESYEVFSLDYDYQNGYVYFPRYNVGDIVRFPYPSQHIALQHVVDTSSGPVGVAIDSANDHVYWVNRYGNTLSRCKSDGTNVVVVSLSFSNTFMIRLDVTQR</sequence>
<comment type="caution">
    <text evidence="1">The sequence shown here is derived from an EMBL/GenBank/DDBJ whole genome shotgun (WGS) entry which is preliminary data.</text>
</comment>
<dbReference type="InterPro" id="IPR050778">
    <property type="entry name" value="Cueball_EGF_LRP_Nidogen"/>
</dbReference>
<dbReference type="InterPro" id="IPR011042">
    <property type="entry name" value="6-blade_b-propeller_TolB-like"/>
</dbReference>
<dbReference type="Gene3D" id="2.120.10.30">
    <property type="entry name" value="TolB, C-terminal domain"/>
    <property type="match status" value="1"/>
</dbReference>
<dbReference type="SMART" id="SM00135">
    <property type="entry name" value="LY"/>
    <property type="match status" value="1"/>
</dbReference>
<dbReference type="GO" id="GO:0060070">
    <property type="term" value="P:canonical Wnt signaling pathway"/>
    <property type="evidence" value="ECO:0007669"/>
    <property type="project" value="TreeGrafter"/>
</dbReference>
<dbReference type="OrthoDB" id="6128707at2759"/>
<proteinExistence type="predicted"/>
<evidence type="ECO:0000313" key="2">
    <source>
        <dbReference type="Proteomes" id="UP000596742"/>
    </source>
</evidence>
<dbReference type="PANTHER" id="PTHR46513">
    <property type="entry name" value="VITELLOGENIN RECEPTOR-LIKE PROTEIN-RELATED-RELATED"/>
    <property type="match status" value="1"/>
</dbReference>
<accession>A0A8B6FC84</accession>
<dbReference type="GO" id="GO:0017147">
    <property type="term" value="F:Wnt-protein binding"/>
    <property type="evidence" value="ECO:0007669"/>
    <property type="project" value="TreeGrafter"/>
</dbReference>
<dbReference type="EMBL" id="UYJE01006498">
    <property type="protein sequence ID" value="VDI46489.1"/>
    <property type="molecule type" value="Genomic_DNA"/>
</dbReference>
<dbReference type="SUPFAM" id="SSF63825">
    <property type="entry name" value="YWTD domain"/>
    <property type="match status" value="1"/>
</dbReference>
<dbReference type="Proteomes" id="UP000596742">
    <property type="component" value="Unassembled WGS sequence"/>
</dbReference>
<keyword evidence="2" id="KW-1185">Reference proteome</keyword>
<dbReference type="GO" id="GO:0042813">
    <property type="term" value="F:Wnt receptor activity"/>
    <property type="evidence" value="ECO:0007669"/>
    <property type="project" value="TreeGrafter"/>
</dbReference>
<evidence type="ECO:0000313" key="1">
    <source>
        <dbReference type="EMBL" id="VDI46489.1"/>
    </source>
</evidence>
<dbReference type="AlphaFoldDB" id="A0A8B6FC84"/>
<dbReference type="InterPro" id="IPR000033">
    <property type="entry name" value="LDLR_classB_rpt"/>
</dbReference>